<organism evidence="1 3">
    <name type="scientific">Pararhizobium antarcticum</name>
    <dbReference type="NCBI Taxonomy" id="1798805"/>
    <lineage>
        <taxon>Bacteria</taxon>
        <taxon>Pseudomonadati</taxon>
        <taxon>Pseudomonadota</taxon>
        <taxon>Alphaproteobacteria</taxon>
        <taxon>Hyphomicrobiales</taxon>
        <taxon>Rhizobiaceae</taxon>
        <taxon>Rhizobium/Agrobacterium group</taxon>
        <taxon>Pararhizobium</taxon>
    </lineage>
</organism>
<dbReference type="RefSeq" id="WP_071832392.1">
    <property type="nucleotide sequence ID" value="NZ_LSRP01000074.1"/>
</dbReference>
<evidence type="ECO:0000313" key="3">
    <source>
        <dbReference type="Proteomes" id="UP000182661"/>
    </source>
</evidence>
<dbReference type="Proteomes" id="UP000182661">
    <property type="component" value="Unassembled WGS sequence"/>
</dbReference>
<gene>
    <name evidence="1" type="ORF">AX760_01580</name>
    <name evidence="2" type="ORF">AX760_02230</name>
</gene>
<evidence type="ECO:0000313" key="1">
    <source>
        <dbReference type="EMBL" id="OJF98752.1"/>
    </source>
</evidence>
<dbReference type="EMBL" id="LSRP01000074">
    <property type="protein sequence ID" value="OJF98752.1"/>
    <property type="molecule type" value="Genomic_DNA"/>
</dbReference>
<dbReference type="AlphaFoldDB" id="A0A657LW52"/>
<proteinExistence type="predicted"/>
<protein>
    <submittedName>
        <fullName evidence="1">Uncharacterized protein</fullName>
    </submittedName>
</protein>
<accession>A0A657LW52</accession>
<comment type="caution">
    <text evidence="1">The sequence shown here is derived from an EMBL/GenBank/DDBJ whole genome shotgun (WGS) entry which is preliminary data.</text>
</comment>
<sequence length="353" mass="38390">MDDRNHVWRSRGTGKIAPALIDAISALARIAHRQQLDGERLRAVLVRVDAEPAGHATGLARVIGRALNTVRWSPIPKPTGLVEQLKTAWRAREPTLPTPEDLAWFSLCDPDGFVRERALEGINMPPPSAIRLALLMIRLNDWVPQVRAAAQRCLDRVGAGIAPEVFVDTLPYCLQALPLASRMGDGGAALIALVSRPDIHDLIADRLMNGEGGAIVRIFRDLMSTDLFDAQLPALAASARNTAIRARALRILLAGAVEDIPVLREFWISRTLGIKRPVAGTATRPIDQAAAAEALISRAARDRTVAVRKAAAQGLVRHRNDVDDLDALVALFDTEKNPAILDRIAFVKKSRPA</sequence>
<dbReference type="Gene3D" id="1.25.10.10">
    <property type="entry name" value="Leucine-rich Repeat Variant"/>
    <property type="match status" value="1"/>
</dbReference>
<reference evidence="1 3" key="1">
    <citation type="submission" date="2016-02" db="EMBL/GenBank/DDBJ databases">
        <title>Genome sequencing of a beta-galactosidase producing bacteria Rhizobium sp. 59.</title>
        <authorList>
            <person name="Wang D."/>
            <person name="Kot W."/>
            <person name="Qin Y."/>
            <person name="Hansen L."/>
            <person name="Naqvi K."/>
            <person name="Rensing C."/>
        </authorList>
    </citation>
    <scope>NUCLEOTIDE SEQUENCE [LARGE SCALE GENOMIC DNA]</scope>
    <source>
        <strain evidence="1 3">59</strain>
    </source>
</reference>
<evidence type="ECO:0000313" key="2">
    <source>
        <dbReference type="EMBL" id="OJF98860.1"/>
    </source>
</evidence>
<dbReference type="InterPro" id="IPR011989">
    <property type="entry name" value="ARM-like"/>
</dbReference>
<name>A0A657LW52_9HYPH</name>
<dbReference type="OrthoDB" id="7364954at2"/>
<keyword evidence="3" id="KW-1185">Reference proteome</keyword>
<dbReference type="SUPFAM" id="SSF48371">
    <property type="entry name" value="ARM repeat"/>
    <property type="match status" value="1"/>
</dbReference>
<dbReference type="InterPro" id="IPR016024">
    <property type="entry name" value="ARM-type_fold"/>
</dbReference>
<dbReference type="EMBL" id="LSRP01000074">
    <property type="protein sequence ID" value="OJF98860.1"/>
    <property type="molecule type" value="Genomic_DNA"/>
</dbReference>